<dbReference type="InterPro" id="IPR050950">
    <property type="entry name" value="HTH-type_LysR_regulators"/>
</dbReference>
<gene>
    <name evidence="7" type="ORF">PQJ73_09575</name>
</gene>
<keyword evidence="4" id="KW-0804">Transcription</keyword>
<dbReference type="RefSeq" id="WP_272776773.1">
    <property type="nucleotide sequence ID" value="NZ_JAQQLI010000011.1"/>
</dbReference>
<dbReference type="Gene3D" id="1.10.10.10">
    <property type="entry name" value="Winged helix-like DNA-binding domain superfamily/Winged helix DNA-binding domain"/>
    <property type="match status" value="1"/>
</dbReference>
<dbReference type="Pfam" id="PF00126">
    <property type="entry name" value="HTH_1"/>
    <property type="match status" value="1"/>
</dbReference>
<evidence type="ECO:0000256" key="1">
    <source>
        <dbReference type="ARBA" id="ARBA00009437"/>
    </source>
</evidence>
<proteinExistence type="inferred from homology"/>
<dbReference type="InterPro" id="IPR036388">
    <property type="entry name" value="WH-like_DNA-bd_sf"/>
</dbReference>
<dbReference type="SUPFAM" id="SSF46785">
    <property type="entry name" value="Winged helix' DNA-binding domain"/>
    <property type="match status" value="1"/>
</dbReference>
<dbReference type="InterPro" id="IPR036390">
    <property type="entry name" value="WH_DNA-bd_sf"/>
</dbReference>
<reference evidence="7" key="2">
    <citation type="submission" date="2023-02" db="EMBL/GenBank/DDBJ databases">
        <authorList>
            <person name="Rayyan A."/>
            <person name="Meyer T."/>
            <person name="Kyndt J.A."/>
        </authorList>
    </citation>
    <scope>NUCLEOTIDE SEQUENCE</scope>
    <source>
        <strain evidence="7">DSM 9987</strain>
    </source>
</reference>
<dbReference type="CDD" id="cd05466">
    <property type="entry name" value="PBP2_LTTR_substrate"/>
    <property type="match status" value="1"/>
</dbReference>
<evidence type="ECO:0000313" key="8">
    <source>
        <dbReference type="Proteomes" id="UP001165652"/>
    </source>
</evidence>
<reference evidence="7" key="1">
    <citation type="journal article" date="2023" name="Microbiol Resour">
        <title>Genome Sequences of Rhodoplanes serenus and Two Thermotolerant Strains, Rhodoplanes tepidamans and 'Rhodoplanes cryptolactis,' Further Refine the Genus.</title>
        <authorList>
            <person name="Rayyan A.A."/>
            <person name="Kyndt J.A."/>
        </authorList>
    </citation>
    <scope>NUCLEOTIDE SEQUENCE</scope>
    <source>
        <strain evidence="7">DSM 9987</strain>
    </source>
</reference>
<name>A0ABT5JA50_RHOTP</name>
<feature type="region of interest" description="Disordered" evidence="5">
    <location>
        <begin position="291"/>
        <end position="316"/>
    </location>
</feature>
<dbReference type="PANTHER" id="PTHR30419">
    <property type="entry name" value="HTH-TYPE TRANSCRIPTIONAL REGULATOR YBHD"/>
    <property type="match status" value="1"/>
</dbReference>
<dbReference type="SUPFAM" id="SSF53850">
    <property type="entry name" value="Periplasmic binding protein-like II"/>
    <property type="match status" value="1"/>
</dbReference>
<dbReference type="Proteomes" id="UP001165652">
    <property type="component" value="Unassembled WGS sequence"/>
</dbReference>
<sequence>MLDVRLLQAFYWVARLGGFHRAAARLNVTQPAVSQRVVQLERELGVQLLERTRRSVACTERGRDLLAHVERMLALHDAMHHAIAAPEAVHGLIRLGVVETIVHTWLQDFMRLLDERHPRLVLEIDAGASPSLEEKLHADEIDIGFLLLPLSHPGLEVHELCSFPMGMVASPRLGLGGRRVPLARVAAYPLATFARGGEIHARVRAVFADIADLRLHASATLAPIVRMAVDGLAVACVPPAAVAREIADGELEVVRTGAVLADLRFAACWRPTPERRLVRAVAAIAAEVAQSHPPAPARPVRRPRARGAGARRPEHR</sequence>
<keyword evidence="3" id="KW-0238">DNA-binding</keyword>
<dbReference type="PRINTS" id="PR00039">
    <property type="entry name" value="HTHLYSR"/>
</dbReference>
<comment type="similarity">
    <text evidence="1">Belongs to the LysR transcriptional regulatory family.</text>
</comment>
<evidence type="ECO:0000256" key="5">
    <source>
        <dbReference type="SAM" id="MobiDB-lite"/>
    </source>
</evidence>
<accession>A0ABT5JA50</accession>
<dbReference type="InterPro" id="IPR005119">
    <property type="entry name" value="LysR_subst-bd"/>
</dbReference>
<dbReference type="EMBL" id="JAQQLI010000011">
    <property type="protein sequence ID" value="MDC7785930.1"/>
    <property type="molecule type" value="Genomic_DNA"/>
</dbReference>
<keyword evidence="8" id="KW-1185">Reference proteome</keyword>
<dbReference type="InterPro" id="IPR000847">
    <property type="entry name" value="LysR_HTH_N"/>
</dbReference>
<dbReference type="PROSITE" id="PS50931">
    <property type="entry name" value="HTH_LYSR"/>
    <property type="match status" value="1"/>
</dbReference>
<comment type="caution">
    <text evidence="7">The sequence shown here is derived from an EMBL/GenBank/DDBJ whole genome shotgun (WGS) entry which is preliminary data.</text>
</comment>
<keyword evidence="2" id="KW-0805">Transcription regulation</keyword>
<dbReference type="Gene3D" id="3.40.190.10">
    <property type="entry name" value="Periplasmic binding protein-like II"/>
    <property type="match status" value="2"/>
</dbReference>
<protein>
    <submittedName>
        <fullName evidence="7">LysR family transcriptional regulator</fullName>
    </submittedName>
</protein>
<evidence type="ECO:0000256" key="2">
    <source>
        <dbReference type="ARBA" id="ARBA00023015"/>
    </source>
</evidence>
<feature type="domain" description="HTH lysR-type" evidence="6">
    <location>
        <begin position="2"/>
        <end position="59"/>
    </location>
</feature>
<evidence type="ECO:0000259" key="6">
    <source>
        <dbReference type="PROSITE" id="PS50931"/>
    </source>
</evidence>
<evidence type="ECO:0000256" key="4">
    <source>
        <dbReference type="ARBA" id="ARBA00023163"/>
    </source>
</evidence>
<organism evidence="7 8">
    <name type="scientific">Rhodoplanes tepidamans</name>
    <name type="common">Rhodoplanes cryptolactis</name>
    <dbReference type="NCBI Taxonomy" id="200616"/>
    <lineage>
        <taxon>Bacteria</taxon>
        <taxon>Pseudomonadati</taxon>
        <taxon>Pseudomonadota</taxon>
        <taxon>Alphaproteobacteria</taxon>
        <taxon>Hyphomicrobiales</taxon>
        <taxon>Nitrobacteraceae</taxon>
        <taxon>Rhodoplanes</taxon>
    </lineage>
</organism>
<evidence type="ECO:0000256" key="3">
    <source>
        <dbReference type="ARBA" id="ARBA00023125"/>
    </source>
</evidence>
<evidence type="ECO:0000313" key="7">
    <source>
        <dbReference type="EMBL" id="MDC7785930.1"/>
    </source>
</evidence>
<dbReference type="Pfam" id="PF03466">
    <property type="entry name" value="LysR_substrate"/>
    <property type="match status" value="1"/>
</dbReference>